<dbReference type="PANTHER" id="PTHR10003">
    <property type="entry name" value="SUPEROXIDE DISMUTASE CU-ZN -RELATED"/>
    <property type="match status" value="1"/>
</dbReference>
<evidence type="ECO:0000259" key="2">
    <source>
        <dbReference type="Pfam" id="PF00080"/>
    </source>
</evidence>
<evidence type="ECO:0000256" key="1">
    <source>
        <dbReference type="ARBA" id="ARBA00010457"/>
    </source>
</evidence>
<dbReference type="InterPro" id="IPR024134">
    <property type="entry name" value="SOD_Cu/Zn_/chaperone"/>
</dbReference>
<evidence type="ECO:0000313" key="4">
    <source>
        <dbReference type="Proteomes" id="UP000009134"/>
    </source>
</evidence>
<dbReference type="EMBL" id="CP000248">
    <property type="protein sequence ID" value="ABD27570.1"/>
    <property type="molecule type" value="Genomic_DNA"/>
</dbReference>
<dbReference type="eggNOG" id="COG2032">
    <property type="taxonomic scope" value="Bacteria"/>
</dbReference>
<dbReference type="SUPFAM" id="SSF49329">
    <property type="entry name" value="Cu,Zn superoxide dismutase-like"/>
    <property type="match status" value="1"/>
</dbReference>
<dbReference type="Pfam" id="PF00080">
    <property type="entry name" value="Sod_Cu"/>
    <property type="match status" value="1"/>
</dbReference>
<dbReference type="InterPro" id="IPR001424">
    <property type="entry name" value="SOD_Cu_Zn_dom"/>
</dbReference>
<protein>
    <submittedName>
        <fullName evidence="3">Superoxide dismutase, copper/zinc binding protein</fullName>
    </submittedName>
</protein>
<dbReference type="GO" id="GO:0006801">
    <property type="term" value="P:superoxide metabolic process"/>
    <property type="evidence" value="ECO:0007669"/>
    <property type="project" value="InterPro"/>
</dbReference>
<dbReference type="Gene3D" id="2.60.40.200">
    <property type="entry name" value="Superoxide dismutase, copper/zinc binding domain"/>
    <property type="match status" value="1"/>
</dbReference>
<dbReference type="GO" id="GO:0005507">
    <property type="term" value="F:copper ion binding"/>
    <property type="evidence" value="ECO:0007669"/>
    <property type="project" value="InterPro"/>
</dbReference>
<feature type="domain" description="Superoxide dismutase copper/zinc binding" evidence="2">
    <location>
        <begin position="57"/>
        <end position="185"/>
    </location>
</feature>
<dbReference type="CDD" id="cd00305">
    <property type="entry name" value="Cu-Zn_Superoxide_Dismutase"/>
    <property type="match status" value="1"/>
</dbReference>
<dbReference type="Proteomes" id="UP000009134">
    <property type="component" value="Chromosome"/>
</dbReference>
<organism evidence="3 4">
    <name type="scientific">Novosphingobium aromaticivorans (strain ATCC 700278 / DSM 12444 / CCUG 56034 / CIP 105152 / NBRC 16084 / F199)</name>
    <dbReference type="NCBI Taxonomy" id="279238"/>
    <lineage>
        <taxon>Bacteria</taxon>
        <taxon>Pseudomonadati</taxon>
        <taxon>Pseudomonadota</taxon>
        <taxon>Alphaproteobacteria</taxon>
        <taxon>Sphingomonadales</taxon>
        <taxon>Sphingomonadaceae</taxon>
        <taxon>Novosphingobium</taxon>
    </lineage>
</organism>
<dbReference type="AlphaFoldDB" id="Q2G3K3"/>
<keyword evidence="4" id="KW-1185">Reference proteome</keyword>
<comment type="similarity">
    <text evidence="1">Belongs to the Cu-Zn superoxide dismutase family.</text>
</comment>
<accession>Q2G3K3</accession>
<proteinExistence type="inferred from homology"/>
<dbReference type="HOGENOM" id="CLU_056632_8_1_5"/>
<dbReference type="InterPro" id="IPR036423">
    <property type="entry name" value="SOD-like_Cu/Zn_dom_sf"/>
</dbReference>
<gene>
    <name evidence="3" type="ordered locus">Saro_3135</name>
</gene>
<dbReference type="STRING" id="279238.Saro_3135"/>
<dbReference type="PROSITE" id="PS51257">
    <property type="entry name" value="PROKAR_LIPOPROTEIN"/>
    <property type="match status" value="1"/>
</dbReference>
<dbReference type="KEGG" id="nar:Saro_3135"/>
<reference evidence="4" key="1">
    <citation type="submission" date="2006-01" db="EMBL/GenBank/DDBJ databases">
        <title>Complete sequence of Novosphingobium aromaticivorans DSM 12444.</title>
        <authorList>
            <consortium name="US DOE Joint Genome Institute"/>
            <person name="Copeland A."/>
            <person name="Lucas S."/>
            <person name="Lapidus A."/>
            <person name="Barry K."/>
            <person name="Detter J.C."/>
            <person name="Glavina T."/>
            <person name="Hammon N."/>
            <person name="Israni S."/>
            <person name="Pitluck S."/>
            <person name="Chain P."/>
            <person name="Malfatti S."/>
            <person name="Shin M."/>
            <person name="Vergez L."/>
            <person name="Schmutz J."/>
            <person name="Larimer F."/>
            <person name="Land M."/>
            <person name="Kyrpides N."/>
            <person name="Ivanova N."/>
            <person name="Fredrickson J."/>
            <person name="Balkwill D."/>
            <person name="Romine M.F."/>
            <person name="Richardson P."/>
        </authorList>
    </citation>
    <scope>NUCLEOTIDE SEQUENCE [LARGE SCALE GENOMIC DNA]</scope>
    <source>
        <strain evidence="4">ATCC 700278 / DSM 12444 / CCUG 56034 / CIP 105152 / NBRC 16084 / F199</strain>
    </source>
</reference>
<name>Q2G3K3_NOVAD</name>
<sequence length="191" mass="19124">MVPDRHGSGDQSMTIKLPLSLTVCALTLGACTTIDRDEAPRVLARAALADANGRSVGSAKIEQTGLIVHLKATVEGLSPGEHGIHLHTAGKCEAPSFATAGGHLNPSAHQHGTLNAAGPHLGDLPNIAVSASGTGSLDVPLKGSSAEVLAQVLDADGTAVVVHAGPDDYKTDPAGNSGGRIACGVLVSEAR</sequence>
<evidence type="ECO:0000313" key="3">
    <source>
        <dbReference type="EMBL" id="ABD27570.1"/>
    </source>
</evidence>